<accession>A0A8W8JRF9</accession>
<protein>
    <submittedName>
        <fullName evidence="1">Uncharacterized protein</fullName>
    </submittedName>
</protein>
<organism evidence="1 2">
    <name type="scientific">Magallana gigas</name>
    <name type="common">Pacific oyster</name>
    <name type="synonym">Crassostrea gigas</name>
    <dbReference type="NCBI Taxonomy" id="29159"/>
    <lineage>
        <taxon>Eukaryota</taxon>
        <taxon>Metazoa</taxon>
        <taxon>Spiralia</taxon>
        <taxon>Lophotrochozoa</taxon>
        <taxon>Mollusca</taxon>
        <taxon>Bivalvia</taxon>
        <taxon>Autobranchia</taxon>
        <taxon>Pteriomorphia</taxon>
        <taxon>Ostreida</taxon>
        <taxon>Ostreoidea</taxon>
        <taxon>Ostreidae</taxon>
        <taxon>Magallana</taxon>
    </lineage>
</organism>
<dbReference type="Proteomes" id="UP000005408">
    <property type="component" value="Unassembled WGS sequence"/>
</dbReference>
<evidence type="ECO:0000313" key="1">
    <source>
        <dbReference type="EnsemblMetazoa" id="G20578.1:cds"/>
    </source>
</evidence>
<keyword evidence="2" id="KW-1185">Reference proteome</keyword>
<name>A0A8W8JRF9_MAGGI</name>
<proteinExistence type="predicted"/>
<sequence>MHLFDSVVSDERRKRIRTRMDFYPEDYLFGSEPLSGFPLVNSIASLSGGLIFHIRAWSHSIHKHLNSSDPLTLRVRLGFN</sequence>
<dbReference type="AlphaFoldDB" id="A0A8W8JRF9"/>
<evidence type="ECO:0000313" key="2">
    <source>
        <dbReference type="Proteomes" id="UP000005408"/>
    </source>
</evidence>
<dbReference type="EnsemblMetazoa" id="G20578.1">
    <property type="protein sequence ID" value="G20578.1:cds"/>
    <property type="gene ID" value="G20578"/>
</dbReference>
<reference evidence="1" key="1">
    <citation type="submission" date="2022-08" db="UniProtKB">
        <authorList>
            <consortium name="EnsemblMetazoa"/>
        </authorList>
    </citation>
    <scope>IDENTIFICATION</scope>
    <source>
        <strain evidence="1">05x7-T-G4-1.051#20</strain>
    </source>
</reference>